<dbReference type="InterPro" id="IPR047727">
    <property type="entry name" value="Sce7725-like"/>
</dbReference>
<accession>A0ABV6LLL7</accession>
<dbReference type="RefSeq" id="WP_377345900.1">
    <property type="nucleotide sequence ID" value="NZ_JBHLTP010000004.1"/>
</dbReference>
<dbReference type="EMBL" id="JBHLTP010000004">
    <property type="protein sequence ID" value="MFC0523285.1"/>
    <property type="molecule type" value="Genomic_DNA"/>
</dbReference>
<protein>
    <submittedName>
        <fullName evidence="1">Sce7725 family protein</fullName>
    </submittedName>
</protein>
<name>A0ABV6LLL7_9BACI</name>
<organism evidence="1 2">
    <name type="scientific">Pontibacillus salicampi</name>
    <dbReference type="NCBI Taxonomy" id="1449801"/>
    <lineage>
        <taxon>Bacteria</taxon>
        <taxon>Bacillati</taxon>
        <taxon>Bacillota</taxon>
        <taxon>Bacilli</taxon>
        <taxon>Bacillales</taxon>
        <taxon>Bacillaceae</taxon>
        <taxon>Pontibacillus</taxon>
    </lineage>
</organism>
<reference evidence="1 2" key="1">
    <citation type="submission" date="2024-09" db="EMBL/GenBank/DDBJ databases">
        <authorList>
            <person name="Sun Q."/>
            <person name="Mori K."/>
        </authorList>
    </citation>
    <scope>NUCLEOTIDE SEQUENCE [LARGE SCALE GENOMIC DNA]</scope>
    <source>
        <strain evidence="1 2">NCAIM B.02529</strain>
    </source>
</reference>
<dbReference type="Proteomes" id="UP001589836">
    <property type="component" value="Unassembled WGS sequence"/>
</dbReference>
<dbReference type="NCBIfam" id="NF033831">
    <property type="entry name" value="sce7725_fam"/>
    <property type="match status" value="1"/>
</dbReference>
<comment type="caution">
    <text evidence="1">The sequence shown here is derived from an EMBL/GenBank/DDBJ whole genome shotgun (WGS) entry which is preliminary data.</text>
</comment>
<gene>
    <name evidence="1" type="ORF">ACFFGV_06780</name>
</gene>
<evidence type="ECO:0000313" key="2">
    <source>
        <dbReference type="Proteomes" id="UP001589836"/>
    </source>
</evidence>
<keyword evidence="2" id="KW-1185">Reference proteome</keyword>
<sequence length="313" mass="36065">MYLPYLRGRQYELLALRELAEKDLINNKILPIIEPIKPSATLLKTMGMFIEKEKDLAVIRNPQVGNFKKDISTSKKEGWKKDFSEALENKSIVISHIMNENSNNELIELFNSGVKENELIVINKNKDFISNYVEIFETQNPRYALIPEERAFKRKINVNPVLIEDRFKKEARNADYKAIDSRAFSEDHLYFEEEGFMGYSDYSIVGEEYSESGFAPYAVAIHIVYFDTDNSLRVKHFVSNSNEDINDPAGKFGEALGKLVEWKKATNINTYGLEKFVEHSSNETYPGLGTVKKLAIMHHIELISQYFDGVHNK</sequence>
<proteinExistence type="predicted"/>
<evidence type="ECO:0000313" key="1">
    <source>
        <dbReference type="EMBL" id="MFC0523285.1"/>
    </source>
</evidence>